<accession>A0A382D3V5</accession>
<sequence length="45" mass="5367">LQIDISVSLCLPVIYYFYLMMLFLSKLNILLVGQYSIQIRRLKDK</sequence>
<feature type="transmembrane region" description="Helical" evidence="1">
    <location>
        <begin position="15"/>
        <end position="37"/>
    </location>
</feature>
<feature type="non-terminal residue" evidence="2">
    <location>
        <position position="1"/>
    </location>
</feature>
<dbReference type="AlphaFoldDB" id="A0A382D3V5"/>
<reference evidence="2" key="1">
    <citation type="submission" date="2018-05" db="EMBL/GenBank/DDBJ databases">
        <authorList>
            <person name="Lanie J.A."/>
            <person name="Ng W.-L."/>
            <person name="Kazmierczak K.M."/>
            <person name="Andrzejewski T.M."/>
            <person name="Davidsen T.M."/>
            <person name="Wayne K.J."/>
            <person name="Tettelin H."/>
            <person name="Glass J.I."/>
            <person name="Rusch D."/>
            <person name="Podicherti R."/>
            <person name="Tsui H.-C.T."/>
            <person name="Winkler M.E."/>
        </authorList>
    </citation>
    <scope>NUCLEOTIDE SEQUENCE</scope>
</reference>
<gene>
    <name evidence="2" type="ORF">METZ01_LOCUS186040</name>
</gene>
<keyword evidence="1" id="KW-0472">Membrane</keyword>
<name>A0A382D3V5_9ZZZZ</name>
<evidence type="ECO:0000313" key="2">
    <source>
        <dbReference type="EMBL" id="SVB33186.1"/>
    </source>
</evidence>
<dbReference type="EMBL" id="UINC01037544">
    <property type="protein sequence ID" value="SVB33186.1"/>
    <property type="molecule type" value="Genomic_DNA"/>
</dbReference>
<evidence type="ECO:0000256" key="1">
    <source>
        <dbReference type="SAM" id="Phobius"/>
    </source>
</evidence>
<keyword evidence="1" id="KW-0812">Transmembrane</keyword>
<protein>
    <submittedName>
        <fullName evidence="2">Uncharacterized protein</fullName>
    </submittedName>
</protein>
<organism evidence="2">
    <name type="scientific">marine metagenome</name>
    <dbReference type="NCBI Taxonomy" id="408172"/>
    <lineage>
        <taxon>unclassified sequences</taxon>
        <taxon>metagenomes</taxon>
        <taxon>ecological metagenomes</taxon>
    </lineage>
</organism>
<keyword evidence="1" id="KW-1133">Transmembrane helix</keyword>
<proteinExistence type="predicted"/>